<keyword evidence="16" id="KW-0575">Peroxidase</keyword>
<comment type="function">
    <text evidence="11">Involved in methylamine metabolism. Essential for the maturation of the beta subunit of MADH, presumably via a step in the biosynthesis of tryptophan tryptophylquinone (TTQ), the cofactor of MADH.</text>
</comment>
<protein>
    <recommendedName>
        <fullName evidence="12">Methylamine utilization protein MauG</fullName>
    </recommendedName>
</protein>
<keyword evidence="9" id="KW-0560">Oxidoreductase</keyword>
<dbReference type="InterPro" id="IPR051395">
    <property type="entry name" value="Cytochrome_c_Peroxidase/MauG"/>
</dbReference>
<evidence type="ECO:0000313" key="17">
    <source>
        <dbReference type="Proteomes" id="UP000012149"/>
    </source>
</evidence>
<feature type="domain" description="Cytochrome c" evidence="15">
    <location>
        <begin position="200"/>
        <end position="306"/>
    </location>
</feature>
<reference evidence="16 17" key="1">
    <citation type="submission" date="2013-01" db="EMBL/GenBank/DDBJ databases">
        <authorList>
            <person name="Harkins D.M."/>
            <person name="Durkin A.S."/>
            <person name="Brinkac L.M."/>
            <person name="Haft D.H."/>
            <person name="Selengut J.D."/>
            <person name="Sanka R."/>
            <person name="DePew J."/>
            <person name="Purushe J."/>
            <person name="Matthias M.A."/>
            <person name="Vinetz J.M."/>
            <person name="Sutton G.G."/>
            <person name="Nierman W.C."/>
            <person name="Fouts D.E."/>
        </authorList>
    </citation>
    <scope>NUCLEOTIDE SEQUENCE [LARGE SCALE GENOMIC DNA]</scope>
    <source>
        <strain evidence="16 17">CBC1416</strain>
    </source>
</reference>
<dbReference type="GO" id="GO:0009055">
    <property type="term" value="F:electron transfer activity"/>
    <property type="evidence" value="ECO:0007669"/>
    <property type="project" value="InterPro"/>
</dbReference>
<feature type="binding site" description="covalent" evidence="13">
    <location>
        <position position="218"/>
    </location>
    <ligand>
        <name>heme c</name>
        <dbReference type="ChEBI" id="CHEBI:61717"/>
        <label>2</label>
    </ligand>
</feature>
<evidence type="ECO:0000256" key="12">
    <source>
        <dbReference type="ARBA" id="ARBA00073576"/>
    </source>
</evidence>
<dbReference type="GO" id="GO:0004130">
    <property type="term" value="F:cytochrome-c peroxidase activity"/>
    <property type="evidence" value="ECO:0007669"/>
    <property type="project" value="TreeGrafter"/>
</dbReference>
<feature type="binding site" description="axial binding residue" evidence="14">
    <location>
        <position position="219"/>
    </location>
    <ligand>
        <name>heme c</name>
        <dbReference type="ChEBI" id="CHEBI:61717"/>
        <label>2</label>
    </ligand>
    <ligandPart>
        <name>Fe</name>
        <dbReference type="ChEBI" id="CHEBI:18248"/>
    </ligandPart>
</feature>
<evidence type="ECO:0000256" key="13">
    <source>
        <dbReference type="PIRSR" id="PIRSR000294-1"/>
    </source>
</evidence>
<accession>M6VNZ2</accession>
<evidence type="ECO:0000313" key="16">
    <source>
        <dbReference type="EMBL" id="EMO59227.1"/>
    </source>
</evidence>
<comment type="subcellular location">
    <subcellularLocation>
        <location evidence="1">Periplasm</location>
    </subcellularLocation>
</comment>
<dbReference type="PANTHER" id="PTHR30600">
    <property type="entry name" value="CYTOCHROME C PEROXIDASE-RELATED"/>
    <property type="match status" value="1"/>
</dbReference>
<dbReference type="AlphaFoldDB" id="M6VNZ2"/>
<dbReference type="GO" id="GO:0020037">
    <property type="term" value="F:heme binding"/>
    <property type="evidence" value="ECO:0007669"/>
    <property type="project" value="InterPro"/>
</dbReference>
<keyword evidence="7" id="KW-0574">Periplasm</keyword>
<dbReference type="InterPro" id="IPR026259">
    <property type="entry name" value="MauG/Cytc_peroxidase"/>
</dbReference>
<feature type="binding site" description="covalent" evidence="13">
    <location>
        <position position="77"/>
    </location>
    <ligand>
        <name>heme c</name>
        <dbReference type="ChEBI" id="CHEBI:61717"/>
        <label>1</label>
    </ligand>
</feature>
<dbReference type="PROSITE" id="PS51007">
    <property type="entry name" value="CYTC"/>
    <property type="match status" value="1"/>
</dbReference>
<proteinExistence type="predicted"/>
<feature type="binding site" description="covalent" evidence="13">
    <location>
        <position position="74"/>
    </location>
    <ligand>
        <name>heme c</name>
        <dbReference type="ChEBI" id="CHEBI:61717"/>
        <label>1</label>
    </ligand>
</feature>
<evidence type="ECO:0000256" key="11">
    <source>
        <dbReference type="ARBA" id="ARBA00058991"/>
    </source>
</evidence>
<gene>
    <name evidence="16" type="ORF">LEP1GSC161_0862</name>
</gene>
<organism evidence="16 17">
    <name type="scientific">Leptospira santarosai str. CBC1416</name>
    <dbReference type="NCBI Taxonomy" id="1193059"/>
    <lineage>
        <taxon>Bacteria</taxon>
        <taxon>Pseudomonadati</taxon>
        <taxon>Spirochaetota</taxon>
        <taxon>Spirochaetia</taxon>
        <taxon>Leptospirales</taxon>
        <taxon>Leptospiraceae</taxon>
        <taxon>Leptospira</taxon>
    </lineage>
</organism>
<dbReference type="InterPro" id="IPR009056">
    <property type="entry name" value="Cyt_c-like_dom"/>
</dbReference>
<keyword evidence="6" id="KW-0732">Signal</keyword>
<comment type="cofactor">
    <cofactor evidence="13">
        <name>heme</name>
        <dbReference type="ChEBI" id="CHEBI:30413"/>
    </cofactor>
    <text evidence="13">Binds 2 heme groups.</text>
</comment>
<feature type="binding site" description="axial binding residue" evidence="14">
    <location>
        <position position="78"/>
    </location>
    <ligand>
        <name>heme c</name>
        <dbReference type="ChEBI" id="CHEBI:61717"/>
        <label>1</label>
    </ligand>
    <ligandPart>
        <name>Fe</name>
        <dbReference type="ChEBI" id="CHEBI:18248"/>
    </ligandPart>
</feature>
<evidence type="ECO:0000256" key="10">
    <source>
        <dbReference type="ARBA" id="ARBA00023004"/>
    </source>
</evidence>
<dbReference type="Proteomes" id="UP000012149">
    <property type="component" value="Unassembled WGS sequence"/>
</dbReference>
<dbReference type="Pfam" id="PF00034">
    <property type="entry name" value="Cytochrom_C"/>
    <property type="match status" value="1"/>
</dbReference>
<dbReference type="SUPFAM" id="SSF46626">
    <property type="entry name" value="Cytochrome c"/>
    <property type="match status" value="2"/>
</dbReference>
<dbReference type="PANTHER" id="PTHR30600:SF10">
    <property type="entry name" value="BLL6722 PROTEIN"/>
    <property type="match status" value="1"/>
</dbReference>
<evidence type="ECO:0000256" key="5">
    <source>
        <dbReference type="ARBA" id="ARBA00022723"/>
    </source>
</evidence>
<dbReference type="InterPro" id="IPR036909">
    <property type="entry name" value="Cyt_c-like_dom_sf"/>
</dbReference>
<dbReference type="Gene3D" id="1.10.760.10">
    <property type="entry name" value="Cytochrome c-like domain"/>
    <property type="match status" value="2"/>
</dbReference>
<keyword evidence="4 13" id="KW-0349">Heme</keyword>
<dbReference type="EMBL" id="AKWE02000040">
    <property type="protein sequence ID" value="EMO59227.1"/>
    <property type="molecule type" value="Genomic_DNA"/>
</dbReference>
<dbReference type="Pfam" id="PF03150">
    <property type="entry name" value="CCP_MauG"/>
    <property type="match status" value="1"/>
</dbReference>
<keyword evidence="3" id="KW-0813">Transport</keyword>
<keyword evidence="8" id="KW-0249">Electron transport</keyword>
<evidence type="ECO:0000256" key="8">
    <source>
        <dbReference type="ARBA" id="ARBA00022982"/>
    </source>
</evidence>
<dbReference type="FunFam" id="1.10.760.10:FF:000019">
    <property type="entry name" value="Di-heme cytochrome C peroxidase"/>
    <property type="match status" value="1"/>
</dbReference>
<dbReference type="GO" id="GO:0046872">
    <property type="term" value="F:metal ion binding"/>
    <property type="evidence" value="ECO:0007669"/>
    <property type="project" value="UniProtKB-KW"/>
</dbReference>
<evidence type="ECO:0000256" key="9">
    <source>
        <dbReference type="ARBA" id="ARBA00023002"/>
    </source>
</evidence>
<evidence type="ECO:0000256" key="14">
    <source>
        <dbReference type="PIRSR" id="PIRSR000294-2"/>
    </source>
</evidence>
<comment type="caution">
    <text evidence="16">The sequence shown here is derived from an EMBL/GenBank/DDBJ whole genome shotgun (WGS) entry which is preliminary data.</text>
</comment>
<name>M6VNZ2_9LEPT</name>
<keyword evidence="10 14" id="KW-0408">Iron</keyword>
<dbReference type="InterPro" id="IPR004852">
    <property type="entry name" value="Di-haem_cyt_c_peroxidsae"/>
</dbReference>
<evidence type="ECO:0000256" key="3">
    <source>
        <dbReference type="ARBA" id="ARBA00022448"/>
    </source>
</evidence>
<sequence>MTQDGPDVPDCFRFVFFLFVFYNCKEPVQKAELESFVVKNIIHPNNNPYNKDKVELGKLLYFDKRLSLNGDTNCAICHSVEIQNLEKNSLSRSKIHNSPVSSFTDVGLYRDVFADPQARDLEEVVKERIHTAVMLKDEKTIVARLNQVPEYRELFEKAFGSPGITMDRIVKAISTFERTIISKNSRFDRYVMGEESALSPAQKRGLDVFMNKAKCSQCHKGPNFSDSEKHTTGLSGVAQKVKTPNLRDVSRKNGFMHNGEFTKLEDAVNHFVNGGAKNSVEDPLLKPTLITEEEKKDLIEFLKSLEGEPHSLEIPKIPRA</sequence>
<evidence type="ECO:0000256" key="1">
    <source>
        <dbReference type="ARBA" id="ARBA00004418"/>
    </source>
</evidence>
<dbReference type="GO" id="GO:0042597">
    <property type="term" value="C:periplasmic space"/>
    <property type="evidence" value="ECO:0007669"/>
    <property type="project" value="UniProtKB-SubCell"/>
</dbReference>
<evidence type="ECO:0000256" key="4">
    <source>
        <dbReference type="ARBA" id="ARBA00022617"/>
    </source>
</evidence>
<comment type="PTM">
    <text evidence="13">Binds 2 heme groups per subunit.</text>
</comment>
<dbReference type="PIRSF" id="PIRSF000294">
    <property type="entry name" value="Cytochrome-c_peroxidase"/>
    <property type="match status" value="1"/>
</dbReference>
<evidence type="ECO:0000256" key="6">
    <source>
        <dbReference type="ARBA" id="ARBA00022729"/>
    </source>
</evidence>
<comment type="pathway">
    <text evidence="2">One-carbon metabolism; methylamine degradation.</text>
</comment>
<evidence type="ECO:0000256" key="7">
    <source>
        <dbReference type="ARBA" id="ARBA00022764"/>
    </source>
</evidence>
<evidence type="ECO:0000259" key="15">
    <source>
        <dbReference type="PROSITE" id="PS51007"/>
    </source>
</evidence>
<feature type="binding site" description="covalent" evidence="13">
    <location>
        <position position="215"/>
    </location>
    <ligand>
        <name>heme c</name>
        <dbReference type="ChEBI" id="CHEBI:61717"/>
        <label>2</label>
    </ligand>
</feature>
<evidence type="ECO:0000256" key="2">
    <source>
        <dbReference type="ARBA" id="ARBA00004856"/>
    </source>
</evidence>
<keyword evidence="5 14" id="KW-0479">Metal-binding</keyword>